<evidence type="ECO:0000256" key="2">
    <source>
        <dbReference type="ARBA" id="ARBA00022690"/>
    </source>
</evidence>
<keyword evidence="3" id="KW-0722">Serine protease inhibitor</keyword>
<keyword evidence="5" id="KW-1185">Reference proteome</keyword>
<dbReference type="AlphaFoldDB" id="A0AAD8R6J4"/>
<protein>
    <submittedName>
        <fullName evidence="4">Uncharacterized protein</fullName>
    </submittedName>
</protein>
<evidence type="ECO:0000256" key="1">
    <source>
        <dbReference type="ARBA" id="ARBA00008210"/>
    </source>
</evidence>
<reference evidence="4" key="1">
    <citation type="submission" date="2023-07" db="EMBL/GenBank/DDBJ databases">
        <title>A chromosome-level genome assembly of Lolium multiflorum.</title>
        <authorList>
            <person name="Chen Y."/>
            <person name="Copetti D."/>
            <person name="Kolliker R."/>
            <person name="Studer B."/>
        </authorList>
    </citation>
    <scope>NUCLEOTIDE SEQUENCE</scope>
    <source>
        <strain evidence="4">02402/16</strain>
        <tissue evidence="4">Leaf</tissue>
    </source>
</reference>
<dbReference type="GO" id="GO:0009611">
    <property type="term" value="P:response to wounding"/>
    <property type="evidence" value="ECO:0007669"/>
    <property type="project" value="InterPro"/>
</dbReference>
<accession>A0AAD8R6J4</accession>
<organism evidence="4 5">
    <name type="scientific">Lolium multiflorum</name>
    <name type="common">Italian ryegrass</name>
    <name type="synonym">Lolium perenne subsp. multiflorum</name>
    <dbReference type="NCBI Taxonomy" id="4521"/>
    <lineage>
        <taxon>Eukaryota</taxon>
        <taxon>Viridiplantae</taxon>
        <taxon>Streptophyta</taxon>
        <taxon>Embryophyta</taxon>
        <taxon>Tracheophyta</taxon>
        <taxon>Spermatophyta</taxon>
        <taxon>Magnoliopsida</taxon>
        <taxon>Liliopsida</taxon>
        <taxon>Poales</taxon>
        <taxon>Poaceae</taxon>
        <taxon>BOP clade</taxon>
        <taxon>Pooideae</taxon>
        <taxon>Poodae</taxon>
        <taxon>Poeae</taxon>
        <taxon>Poeae Chloroplast Group 2 (Poeae type)</taxon>
        <taxon>Loliodinae</taxon>
        <taxon>Loliinae</taxon>
        <taxon>Lolium</taxon>
    </lineage>
</organism>
<dbReference type="PANTHER" id="PTHR33091">
    <property type="entry name" value="PROTEIN, PUTATIVE, EXPRESSED-RELATED"/>
    <property type="match status" value="1"/>
</dbReference>
<dbReference type="PANTHER" id="PTHR33091:SF12">
    <property type="entry name" value="OS02G0124200 PROTEIN"/>
    <property type="match status" value="1"/>
</dbReference>
<dbReference type="SUPFAM" id="SSF54654">
    <property type="entry name" value="CI-2 family of serine protease inhibitors"/>
    <property type="match status" value="2"/>
</dbReference>
<dbReference type="EMBL" id="JAUUTY010000006">
    <property type="protein sequence ID" value="KAK1614349.1"/>
    <property type="molecule type" value="Genomic_DNA"/>
</dbReference>
<dbReference type="InterPro" id="IPR036354">
    <property type="entry name" value="Prot_inh_pot1_sf"/>
</dbReference>
<sequence length="155" mass="16566">MAKTSWPEVVGWPELNAYDQITLDRPDVSVGFYMKGSPLPSGYDPKRVVLIVNASGVVIETPVIARADTRRVMGRAMAGVVNGATAAGDDLKSSWPEVVGWDVIPAGVKIYTERPDVVFEIHTVGDSVAPGHDDHRVRLFVAAGTTNIAQTPVVG</sequence>
<keyword evidence="2" id="KW-0646">Protease inhibitor</keyword>
<dbReference type="Proteomes" id="UP001231189">
    <property type="component" value="Unassembled WGS sequence"/>
</dbReference>
<evidence type="ECO:0000313" key="4">
    <source>
        <dbReference type="EMBL" id="KAK1614349.1"/>
    </source>
</evidence>
<dbReference type="GO" id="GO:0004867">
    <property type="term" value="F:serine-type endopeptidase inhibitor activity"/>
    <property type="evidence" value="ECO:0007669"/>
    <property type="project" value="UniProtKB-KW"/>
</dbReference>
<comment type="similarity">
    <text evidence="1">Belongs to the protease inhibitor I13 (potato type I serine protease inhibitor) family.</text>
</comment>
<dbReference type="Gene3D" id="3.30.10.10">
    <property type="entry name" value="Trypsin Inhibitor V, subunit A"/>
    <property type="match status" value="2"/>
</dbReference>
<comment type="caution">
    <text evidence="4">The sequence shown here is derived from an EMBL/GenBank/DDBJ whole genome shotgun (WGS) entry which is preliminary data.</text>
</comment>
<gene>
    <name evidence="4" type="ORF">QYE76_019866</name>
</gene>
<dbReference type="Pfam" id="PF00280">
    <property type="entry name" value="potato_inhibit"/>
    <property type="match status" value="2"/>
</dbReference>
<evidence type="ECO:0000313" key="5">
    <source>
        <dbReference type="Proteomes" id="UP001231189"/>
    </source>
</evidence>
<proteinExistence type="inferred from homology"/>
<dbReference type="PROSITE" id="PS00285">
    <property type="entry name" value="POTATO_INHIBITOR"/>
    <property type="match status" value="1"/>
</dbReference>
<dbReference type="InterPro" id="IPR000864">
    <property type="entry name" value="Prot_inh_pot1"/>
</dbReference>
<name>A0AAD8R6J4_LOLMU</name>
<evidence type="ECO:0000256" key="3">
    <source>
        <dbReference type="ARBA" id="ARBA00022900"/>
    </source>
</evidence>